<evidence type="ECO:0000313" key="1">
    <source>
        <dbReference type="RefSeq" id="XP_028140406.1"/>
    </source>
</evidence>
<protein>
    <submittedName>
        <fullName evidence="1">Uncharacterized protein LOC114334543</fullName>
    </submittedName>
</protein>
<name>A0A6P7FVM1_DIAVI</name>
<accession>A0A6P7FVM1</accession>
<dbReference type="AlphaFoldDB" id="A0A6P7FVM1"/>
<gene>
    <name evidence="1" type="primary">LOC114334543</name>
</gene>
<proteinExistence type="predicted"/>
<organism evidence="1">
    <name type="scientific">Diabrotica virgifera virgifera</name>
    <name type="common">western corn rootworm</name>
    <dbReference type="NCBI Taxonomy" id="50390"/>
    <lineage>
        <taxon>Eukaryota</taxon>
        <taxon>Metazoa</taxon>
        <taxon>Ecdysozoa</taxon>
        <taxon>Arthropoda</taxon>
        <taxon>Hexapoda</taxon>
        <taxon>Insecta</taxon>
        <taxon>Pterygota</taxon>
        <taxon>Neoptera</taxon>
        <taxon>Endopterygota</taxon>
        <taxon>Coleoptera</taxon>
        <taxon>Polyphaga</taxon>
        <taxon>Cucujiformia</taxon>
        <taxon>Chrysomeloidea</taxon>
        <taxon>Chrysomelidae</taxon>
        <taxon>Galerucinae</taxon>
        <taxon>Diabroticina</taxon>
        <taxon>Diabroticites</taxon>
        <taxon>Diabrotica</taxon>
    </lineage>
</organism>
<sequence>MPDTRQTKQTPQTAQDGMLSEELLTKICKQQSNFIMNEIDGKLDVKFTQFKVSLDSLIGQVTENREKINTISMNQNLIEQRYKLNNLLLFGMEEKNQVGKSLEDTVVKFLNDKLSVNLTQSDVDMCFRIGKFSDKNSTNPRPILLRFLSYKVRRSVFDRKKMLKSSGICIKEDLTTTASKILRAAMEKYGKHRVWTLDERVYALINNIKKCLSDHSFN</sequence>
<dbReference type="RefSeq" id="XP_028140406.1">
    <property type="nucleotide sequence ID" value="XM_028284605.1"/>
</dbReference>
<dbReference type="Gene3D" id="3.30.70.1820">
    <property type="entry name" value="L1 transposable element, RRM domain"/>
    <property type="match status" value="1"/>
</dbReference>
<dbReference type="InParanoid" id="A0A6P7FVM1"/>
<reference evidence="1" key="1">
    <citation type="submission" date="2025-08" db="UniProtKB">
        <authorList>
            <consortium name="RefSeq"/>
        </authorList>
    </citation>
    <scope>IDENTIFICATION</scope>
    <source>
        <tissue evidence="1">Whole insect</tissue>
    </source>
</reference>